<reference evidence="7 8" key="1">
    <citation type="submission" date="2016-10" db="EMBL/GenBank/DDBJ databases">
        <authorList>
            <person name="Varghese N."/>
            <person name="Submissions S."/>
        </authorList>
    </citation>
    <scope>NUCLEOTIDE SEQUENCE [LARGE SCALE GENOMIC DNA]</scope>
    <source>
        <strain evidence="7 8">DSM 1741</strain>
    </source>
</reference>
<dbReference type="CDD" id="cd06225">
    <property type="entry name" value="HAMP"/>
    <property type="match status" value="1"/>
</dbReference>
<evidence type="ECO:0000259" key="6">
    <source>
        <dbReference type="PROSITE" id="PS50885"/>
    </source>
</evidence>
<dbReference type="Gene3D" id="1.10.287.950">
    <property type="entry name" value="Methyl-accepting chemotaxis protein"/>
    <property type="match status" value="1"/>
</dbReference>
<dbReference type="SUPFAM" id="SSF58104">
    <property type="entry name" value="Methyl-accepting chemotaxis protein (MCP) signaling domain"/>
    <property type="match status" value="1"/>
</dbReference>
<dbReference type="RefSeq" id="WP_092193497.1">
    <property type="nucleotide sequence ID" value="NZ_FOTO01000011.1"/>
</dbReference>
<feature type="transmembrane region" description="Helical" evidence="4">
    <location>
        <begin position="12"/>
        <end position="34"/>
    </location>
</feature>
<dbReference type="PANTHER" id="PTHR32089:SF112">
    <property type="entry name" value="LYSOZYME-LIKE PROTEIN-RELATED"/>
    <property type="match status" value="1"/>
</dbReference>
<dbReference type="OrthoDB" id="5342522at2"/>
<evidence type="ECO:0000256" key="1">
    <source>
        <dbReference type="ARBA" id="ARBA00023224"/>
    </source>
</evidence>
<evidence type="ECO:0000313" key="7">
    <source>
        <dbReference type="EMBL" id="SFM00154.1"/>
    </source>
</evidence>
<dbReference type="InterPro" id="IPR024478">
    <property type="entry name" value="HlyB_4HB_MCP"/>
</dbReference>
<dbReference type="Pfam" id="PF12729">
    <property type="entry name" value="4HB_MCP_1"/>
    <property type="match status" value="1"/>
</dbReference>
<dbReference type="Pfam" id="PF00672">
    <property type="entry name" value="HAMP"/>
    <property type="match status" value="1"/>
</dbReference>
<protein>
    <submittedName>
        <fullName evidence="7">Methyl-accepting chemotaxis protein</fullName>
    </submittedName>
</protein>
<dbReference type="PROSITE" id="PS50111">
    <property type="entry name" value="CHEMOTAXIS_TRANSDUC_2"/>
    <property type="match status" value="1"/>
</dbReference>
<feature type="transmembrane region" description="Helical" evidence="4">
    <location>
        <begin position="319"/>
        <end position="338"/>
    </location>
</feature>
<sequence>MKITNLKIGFKLTAGMLVVALLVLLVGAVGYYGLKENELAIGELGAVRLKSVQIAGQMQKEVGKIAEAMNTLLTPFNSLEERAQLIQSIGEAQERFRQARDVYEALPRAAEEARAWEGFTKELARWTEVDDSVLALHREFEQIGILNPDSLMERIQTFRGDHLFLVMQVSKMLIADAQFDGGEDHVGCAFGQWLGEFVTENLALQDAITEISSAHVRLHQAAATITAFAGADKQAAMNMFRTSLQPAAEEFFRTFELMIVEVRRAAALQERIVELTTGEMRACQNRALSSLDAIVATNAELSAREVESSLVRAATLKTFIGVVAISGLIVAVLLGFVISRSIALPLRDCVVFTGLLAQGDFSGTPPEEARRRGDEIGDLARAYHTMVGNVRNLIGNMAESARTLASSAAQMSEVSRHAAHSVAELSSKTTIMAAAGEQLSASIVNVAAGMEQTSTNLSSVATATEEMSATIGEIAGNTERARSTTGDAATQIDAFAQLLREMGVAANEIGKVTEAISGISSQTNLLALNATIEAARAGDAGRGFAVVANEIKELAQQTAGATEDIKKRIASIQDATGGAVKDIGGIVRVIREVTDNVSSIAGAIEEQSGVTTEVAANITQASAGVQDATVRAAEMASVSKSLSADISGVDGITSEIRAGGENVRGTALELTRLAEQLMAQVGQFKVS</sequence>
<evidence type="ECO:0000256" key="2">
    <source>
        <dbReference type="ARBA" id="ARBA00029447"/>
    </source>
</evidence>
<keyword evidence="4" id="KW-0812">Transmembrane</keyword>
<dbReference type="GO" id="GO:0007165">
    <property type="term" value="P:signal transduction"/>
    <property type="evidence" value="ECO:0007669"/>
    <property type="project" value="UniProtKB-KW"/>
</dbReference>
<dbReference type="Pfam" id="PF00015">
    <property type="entry name" value="MCPsignal"/>
    <property type="match status" value="1"/>
</dbReference>
<dbReference type="SMART" id="SM00283">
    <property type="entry name" value="MA"/>
    <property type="match status" value="1"/>
</dbReference>
<gene>
    <name evidence="7" type="ORF">SAMN05421830_11138</name>
</gene>
<feature type="domain" description="Methyl-accepting transducer" evidence="5">
    <location>
        <begin position="407"/>
        <end position="643"/>
    </location>
</feature>
<name>A0A8G2C4P4_DESNO</name>
<dbReference type="PROSITE" id="PS50885">
    <property type="entry name" value="HAMP"/>
    <property type="match status" value="1"/>
</dbReference>
<proteinExistence type="inferred from homology"/>
<dbReference type="PANTHER" id="PTHR32089">
    <property type="entry name" value="METHYL-ACCEPTING CHEMOTAXIS PROTEIN MCPB"/>
    <property type="match status" value="1"/>
</dbReference>
<dbReference type="AlphaFoldDB" id="A0A8G2C4P4"/>
<accession>A0A8G2C4P4</accession>
<dbReference type="Proteomes" id="UP000199581">
    <property type="component" value="Unassembled WGS sequence"/>
</dbReference>
<keyword evidence="4" id="KW-1133">Transmembrane helix</keyword>
<dbReference type="GO" id="GO:0016020">
    <property type="term" value="C:membrane"/>
    <property type="evidence" value="ECO:0007669"/>
    <property type="project" value="InterPro"/>
</dbReference>
<dbReference type="Gene3D" id="1.10.8.500">
    <property type="entry name" value="HAMP domain in histidine kinase"/>
    <property type="match status" value="1"/>
</dbReference>
<keyword evidence="4" id="KW-0472">Membrane</keyword>
<evidence type="ECO:0000256" key="3">
    <source>
        <dbReference type="PROSITE-ProRule" id="PRU00284"/>
    </source>
</evidence>
<dbReference type="SMART" id="SM00304">
    <property type="entry name" value="HAMP"/>
    <property type="match status" value="1"/>
</dbReference>
<comment type="caution">
    <text evidence="7">The sequence shown here is derived from an EMBL/GenBank/DDBJ whole genome shotgun (WGS) entry which is preliminary data.</text>
</comment>
<dbReference type="EMBL" id="FOTO01000011">
    <property type="protein sequence ID" value="SFM00154.1"/>
    <property type="molecule type" value="Genomic_DNA"/>
</dbReference>
<comment type="similarity">
    <text evidence="2">Belongs to the methyl-accepting chemotaxis (MCP) protein family.</text>
</comment>
<dbReference type="InterPro" id="IPR003660">
    <property type="entry name" value="HAMP_dom"/>
</dbReference>
<feature type="domain" description="HAMP" evidence="6">
    <location>
        <begin position="340"/>
        <end position="395"/>
    </location>
</feature>
<evidence type="ECO:0000259" key="5">
    <source>
        <dbReference type="PROSITE" id="PS50111"/>
    </source>
</evidence>
<keyword evidence="8" id="KW-1185">Reference proteome</keyword>
<evidence type="ECO:0000313" key="8">
    <source>
        <dbReference type="Proteomes" id="UP000199581"/>
    </source>
</evidence>
<dbReference type="InterPro" id="IPR004089">
    <property type="entry name" value="MCPsignal_dom"/>
</dbReference>
<keyword evidence="1 3" id="KW-0807">Transducer</keyword>
<dbReference type="Gene3D" id="1.20.120.30">
    <property type="entry name" value="Aspartate receptor, ligand-binding domain"/>
    <property type="match status" value="1"/>
</dbReference>
<organism evidence="7 8">
    <name type="scientific">Desulfomicrobium norvegicum (strain DSM 1741 / NCIMB 8310)</name>
    <name type="common">Desulfovibrio baculatus (strain Norway 4)</name>
    <name type="synonym">Desulfovibrio desulfuricans (strain Norway 4)</name>
    <dbReference type="NCBI Taxonomy" id="52561"/>
    <lineage>
        <taxon>Bacteria</taxon>
        <taxon>Pseudomonadati</taxon>
        <taxon>Thermodesulfobacteriota</taxon>
        <taxon>Desulfovibrionia</taxon>
        <taxon>Desulfovibrionales</taxon>
        <taxon>Desulfomicrobiaceae</taxon>
        <taxon>Desulfomicrobium</taxon>
    </lineage>
</organism>
<evidence type="ECO:0000256" key="4">
    <source>
        <dbReference type="SAM" id="Phobius"/>
    </source>
</evidence>